<keyword evidence="2 5" id="KW-0812">Transmembrane</keyword>
<name>A0ABV7EH87_9SPHN</name>
<feature type="transmembrane region" description="Helical" evidence="5">
    <location>
        <begin position="6"/>
        <end position="23"/>
    </location>
</feature>
<evidence type="ECO:0000313" key="6">
    <source>
        <dbReference type="EMBL" id="MFC3100921.1"/>
    </source>
</evidence>
<accession>A0ABV7EH87</accession>
<dbReference type="InterPro" id="IPR001129">
    <property type="entry name" value="Membr-assoc_MAPEG"/>
</dbReference>
<keyword evidence="7" id="KW-1185">Reference proteome</keyword>
<evidence type="ECO:0000256" key="4">
    <source>
        <dbReference type="ARBA" id="ARBA00023136"/>
    </source>
</evidence>
<dbReference type="InterPro" id="IPR023352">
    <property type="entry name" value="MAPEG-like_dom_sf"/>
</dbReference>
<protein>
    <submittedName>
        <fullName evidence="6">MAPEG family protein</fullName>
    </submittedName>
</protein>
<evidence type="ECO:0000256" key="3">
    <source>
        <dbReference type="ARBA" id="ARBA00022989"/>
    </source>
</evidence>
<evidence type="ECO:0000256" key="2">
    <source>
        <dbReference type="ARBA" id="ARBA00022692"/>
    </source>
</evidence>
<dbReference type="Gene3D" id="1.20.120.550">
    <property type="entry name" value="Membrane associated eicosanoid/glutathione metabolism-like domain"/>
    <property type="match status" value="1"/>
</dbReference>
<organism evidence="6 7">
    <name type="scientific">Alteraurantiacibacter lauratis</name>
    <dbReference type="NCBI Taxonomy" id="2054627"/>
    <lineage>
        <taxon>Bacteria</taxon>
        <taxon>Pseudomonadati</taxon>
        <taxon>Pseudomonadota</taxon>
        <taxon>Alphaproteobacteria</taxon>
        <taxon>Sphingomonadales</taxon>
        <taxon>Erythrobacteraceae</taxon>
        <taxon>Alteraurantiacibacter</taxon>
    </lineage>
</organism>
<reference evidence="7" key="1">
    <citation type="journal article" date="2019" name="Int. J. Syst. Evol. Microbiol.">
        <title>The Global Catalogue of Microorganisms (GCM) 10K type strain sequencing project: providing services to taxonomists for standard genome sequencing and annotation.</title>
        <authorList>
            <consortium name="The Broad Institute Genomics Platform"/>
            <consortium name="The Broad Institute Genome Sequencing Center for Infectious Disease"/>
            <person name="Wu L."/>
            <person name="Ma J."/>
        </authorList>
    </citation>
    <scope>NUCLEOTIDE SEQUENCE [LARGE SCALE GENOMIC DNA]</scope>
    <source>
        <strain evidence="7">KCTC 52606</strain>
    </source>
</reference>
<feature type="transmembrane region" description="Helical" evidence="5">
    <location>
        <begin position="54"/>
        <end position="71"/>
    </location>
</feature>
<comment type="subcellular location">
    <subcellularLocation>
        <location evidence="1">Membrane</location>
    </subcellularLocation>
</comment>
<dbReference type="Proteomes" id="UP001595378">
    <property type="component" value="Unassembled WGS sequence"/>
</dbReference>
<feature type="transmembrane region" description="Helical" evidence="5">
    <location>
        <begin position="107"/>
        <end position="130"/>
    </location>
</feature>
<dbReference type="SUPFAM" id="SSF161084">
    <property type="entry name" value="MAPEG domain-like"/>
    <property type="match status" value="1"/>
</dbReference>
<comment type="caution">
    <text evidence="6">The sequence shown here is derived from an EMBL/GenBank/DDBJ whole genome shotgun (WGS) entry which is preliminary data.</text>
</comment>
<dbReference type="EMBL" id="JBHRSU010000028">
    <property type="protein sequence ID" value="MFC3100921.1"/>
    <property type="molecule type" value="Genomic_DNA"/>
</dbReference>
<dbReference type="Pfam" id="PF01124">
    <property type="entry name" value="MAPEG"/>
    <property type="match status" value="1"/>
</dbReference>
<dbReference type="PANTHER" id="PTHR35814:SF1">
    <property type="entry name" value="GLUTATHIONE S-TRANSFERASE-RELATED"/>
    <property type="match status" value="1"/>
</dbReference>
<proteinExistence type="predicted"/>
<dbReference type="RefSeq" id="WP_336919990.1">
    <property type="nucleotide sequence ID" value="NZ_JBANRN010000013.1"/>
</dbReference>
<gene>
    <name evidence="6" type="ORF">ACFODK_08475</name>
</gene>
<evidence type="ECO:0000256" key="1">
    <source>
        <dbReference type="ARBA" id="ARBA00004370"/>
    </source>
</evidence>
<sequence>MDDLHISLLAAALAALIAGWLGWRCGKLRVSEKIIHGDGGHALLHRRMRAQSNFTEYTPFALVLILVLDLADQDGWLLTMTALAFMTGRVLHALGMDAEGPVKPRMIGMMLTFPLLLVWAVWAALAAFGAL</sequence>
<keyword evidence="3 5" id="KW-1133">Transmembrane helix</keyword>
<keyword evidence="4 5" id="KW-0472">Membrane</keyword>
<dbReference type="PANTHER" id="PTHR35814">
    <property type="match status" value="1"/>
</dbReference>
<evidence type="ECO:0000256" key="5">
    <source>
        <dbReference type="SAM" id="Phobius"/>
    </source>
</evidence>
<evidence type="ECO:0000313" key="7">
    <source>
        <dbReference type="Proteomes" id="UP001595378"/>
    </source>
</evidence>